<evidence type="ECO:0000256" key="2">
    <source>
        <dbReference type="ARBA" id="ARBA00022801"/>
    </source>
</evidence>
<feature type="compositionally biased region" description="Low complexity" evidence="8">
    <location>
        <begin position="1506"/>
        <end position="1527"/>
    </location>
</feature>
<dbReference type="FunFam" id="3.40.50.300:FF:000526">
    <property type="entry name" value="DExH-box ATP-dependent RNA helicase DExH3"/>
    <property type="match status" value="1"/>
</dbReference>
<feature type="domain" description="Helicase C-terminal" evidence="11">
    <location>
        <begin position="941"/>
        <end position="1118"/>
    </location>
</feature>
<feature type="region of interest" description="Disordered" evidence="8">
    <location>
        <begin position="861"/>
        <end position="904"/>
    </location>
</feature>
<dbReference type="Pfam" id="PF07717">
    <property type="entry name" value="OB_NTP_bind"/>
    <property type="match status" value="1"/>
</dbReference>
<keyword evidence="5 7" id="KW-0694">RNA-binding</keyword>
<feature type="domain" description="Helicase ATP-binding" evidence="10">
    <location>
        <begin position="624"/>
        <end position="806"/>
    </location>
</feature>
<name>A0A9P6QJD6_9FUNG</name>
<dbReference type="GO" id="GO:0016787">
    <property type="term" value="F:hydrolase activity"/>
    <property type="evidence" value="ECO:0007669"/>
    <property type="project" value="UniProtKB-KW"/>
</dbReference>
<feature type="region of interest" description="Disordered" evidence="8">
    <location>
        <begin position="1291"/>
        <end position="1321"/>
    </location>
</feature>
<dbReference type="GO" id="GO:0004386">
    <property type="term" value="F:helicase activity"/>
    <property type="evidence" value="ECO:0007669"/>
    <property type="project" value="UniProtKB-KW"/>
</dbReference>
<dbReference type="SMART" id="SM00487">
    <property type="entry name" value="DEXDc"/>
    <property type="match status" value="1"/>
</dbReference>
<dbReference type="Pfam" id="PF00035">
    <property type="entry name" value="dsrm"/>
    <property type="match status" value="1"/>
</dbReference>
<dbReference type="InterPro" id="IPR011709">
    <property type="entry name" value="DEAD-box_helicase_OB_fold"/>
</dbReference>
<comment type="similarity">
    <text evidence="6">Belongs to the DExH box helicase family.</text>
</comment>
<dbReference type="SUPFAM" id="SSF52540">
    <property type="entry name" value="P-loop containing nucleoside triphosphate hydrolases"/>
    <property type="match status" value="1"/>
</dbReference>
<protein>
    <recommendedName>
        <fullName evidence="14">P-loop containing nucleoside triphosphate hydrolase protein</fullName>
    </recommendedName>
</protein>
<dbReference type="InterPro" id="IPR014001">
    <property type="entry name" value="Helicase_ATP-bd"/>
</dbReference>
<keyword evidence="3" id="KW-0347">Helicase</keyword>
<evidence type="ECO:0000313" key="12">
    <source>
        <dbReference type="EMBL" id="KAG0267920.1"/>
    </source>
</evidence>
<dbReference type="InterPro" id="IPR007502">
    <property type="entry name" value="Helicase-assoc_dom"/>
</dbReference>
<keyword evidence="1" id="KW-0547">Nucleotide-binding</keyword>
<feature type="compositionally biased region" description="Low complexity" evidence="8">
    <location>
        <begin position="13"/>
        <end position="24"/>
    </location>
</feature>
<evidence type="ECO:0000256" key="1">
    <source>
        <dbReference type="ARBA" id="ARBA00022741"/>
    </source>
</evidence>
<dbReference type="PROSITE" id="PS51192">
    <property type="entry name" value="HELICASE_ATP_BIND_1"/>
    <property type="match status" value="1"/>
</dbReference>
<dbReference type="SMART" id="SM00847">
    <property type="entry name" value="HA2"/>
    <property type="match status" value="1"/>
</dbReference>
<reference evidence="12" key="1">
    <citation type="journal article" date="2020" name="Fungal Divers.">
        <title>Resolving the Mortierellaceae phylogeny through synthesis of multi-gene phylogenetics and phylogenomics.</title>
        <authorList>
            <person name="Vandepol N."/>
            <person name="Liber J."/>
            <person name="Desiro A."/>
            <person name="Na H."/>
            <person name="Kennedy M."/>
            <person name="Barry K."/>
            <person name="Grigoriev I.V."/>
            <person name="Miller A.N."/>
            <person name="O'Donnell K."/>
            <person name="Stajich J.E."/>
            <person name="Bonito G."/>
        </authorList>
    </citation>
    <scope>NUCLEOTIDE SEQUENCE</scope>
    <source>
        <strain evidence="12">BC1065</strain>
    </source>
</reference>
<dbReference type="PROSITE" id="PS51194">
    <property type="entry name" value="HELICASE_CTER"/>
    <property type="match status" value="1"/>
</dbReference>
<feature type="compositionally biased region" description="Low complexity" evidence="8">
    <location>
        <begin position="65"/>
        <end position="89"/>
    </location>
</feature>
<evidence type="ECO:0000256" key="7">
    <source>
        <dbReference type="PROSITE-ProRule" id="PRU00266"/>
    </source>
</evidence>
<feature type="domain" description="DRBM" evidence="9">
    <location>
        <begin position="237"/>
        <end position="309"/>
    </location>
</feature>
<feature type="compositionally biased region" description="Low complexity" evidence="8">
    <location>
        <begin position="128"/>
        <end position="143"/>
    </location>
</feature>
<dbReference type="Gene3D" id="1.20.120.1080">
    <property type="match status" value="1"/>
</dbReference>
<feature type="compositionally biased region" description="Low complexity" evidence="8">
    <location>
        <begin position="861"/>
        <end position="871"/>
    </location>
</feature>
<dbReference type="PANTHER" id="PTHR18934">
    <property type="entry name" value="ATP-DEPENDENT RNA HELICASE"/>
    <property type="match status" value="1"/>
</dbReference>
<evidence type="ECO:0008006" key="14">
    <source>
        <dbReference type="Google" id="ProtNLM"/>
    </source>
</evidence>
<feature type="compositionally biased region" description="Low complexity" evidence="8">
    <location>
        <begin position="1639"/>
        <end position="1661"/>
    </location>
</feature>
<dbReference type="InterPro" id="IPR027417">
    <property type="entry name" value="P-loop_NTPase"/>
</dbReference>
<sequence>MPPRYQPPHLRHSNNVSNSNSNGSNGTGGSTNANDAPRNGRKPGPRHQNSNPNRPFPPRDGPFSPDQQQQQQQPVHHVNQHHPQQLPPHSIQPPAHPHSHPPSFSSNGGPYHPPHETGAGHQFRPEGPTSYRPPYRQSYRPSPHQNRPYHYQGGSGSEYWSQESVRGSYGSGSPGAPLMHGKGRGPGANTRTKGKKSGPPQPPPKQIYLYDQAHIERSYNTNHDDSTAEKGERWWENPKNYLQFVCRAIDPQPQFEAVAVPDMPLAYTRIEFKIQTPDPDLIIIGRGDSKSKKEAEKLCALDTCYQLEQHSLIEYYRQYGRGKKSVLKSPKDWAVNFFTNRRQGLPKYINEIDPSTKLVTTTLKLDDITGVGKGATREEAELAAATAFQQMALARGANVSQPGSLEEMGMSLEVARRFVEFYLRTLCLGPPYVDITSSGKTHQALWQAQLMAQDKVLGVGKKRVKKDAENMAYVDAALNIRKEFESIWRQFETTKMVKGKVTDVKPPPMVHLTMDDHMRMDLERLMGQLSREEFFRVRRTNHLADSSMAIDTMSKPQQKPQQHRQSEVKRNPRPLIGEFDIKQMAGKSARLYDQYQAYLRNPSLERIRKGRATLPITAFADEITTKVRENDVVVLVGQTGCGKTTQLPQIILEDYIKNKQGGVCNIICTQPRRIAAISVASRVAVERGESIGHTVGYQVRFESNTPTPGGSILYCTTGIFLRKMHNENSSASGTSFDPLKGVTHIVVDEVHERDIDTDFLLVLLRQMMRDRRAKGLSPIKLILMSATIDTGLFASYFGEGYMDGRCPTISVPGRTFPVQQFYLDELLDSLYKTQSQSEMRQLQNNEQTQRYIAREMQIQPLGPPQQQQHQQRSAHSTGHPSRKPKTMRDDDDGEDDDDDDDDVDDMEIDMAESMLNLARGASRMPRDEVLDAEIPALLLATTIAYIVKTTPASGAILCFVSGWEDMQEVQKHLLNSRLLGVDFNDSSKFRIHMLHSTLPSLSQQEVFEPLTDDRIRKIILATNIAETSITIQDVVHVVDSAKVKETNYDPTKRMTTLLPTWISASSLKQRAGRAGRVQEGQYYSMMSRKRRELLDAFSIPEMLRSDLQEICLHIKSVDQSTKIASVLAEAIQPPDQASVADALSQLMSLGALDANENLTPLGRVLATLPVEPSFGRCLILSCVFSCLDPVLTLCASLGTKDVFVSPPLRKEQADRAKMRWSKDLRSDHLAMMNAYNTWVEMLREEPQRVYEFTDDNYLSRLALENIRRAKAQLLSLLEKSGVVPMMTFERRQKLKQQQQQESEANGGHGGSGGSGLFEMGPPEYNRNSRCVPLLRAMVCAGVFPNISIKTSKKIHRTRHDNVCIVHPGSVNSTRSEKHLMQQQQRGSVDLGESEIGTLLAFSTKVRTSETQIFLRNTTRLDPLSILLFAGGGENEVEVVGQNQIVVDRWWKFNGPERTIRTMRSLREMMTDGLEKLFLILDYKSRKKQQGRVGQSRQRLQKEKELQQQQQKMMRQQFPPLGASTSNGWNGGSSNGGSDYDSNRSSPLGGFYPTTGLSFGVPGVGLGHSGAGGGMYEDEIELEDWIAMMAGDDDKDWMDQSPMAHLVEGLVDLLKQSDEDMTYRQSHHSYYPGNGGSGPNSGRNSSMSFDGGNNNNYYQSYPSHHHHQQQHFPGHHNHHYSPHAYSPYPPPHHHYNPHGYHSNENSRPGSRNGYGPGGGGGGGGGYHNNNGHHNYHHPQPQHPAPPPPPQSTDPREMWTTNAGTGGNMQSWF</sequence>
<evidence type="ECO:0000256" key="4">
    <source>
        <dbReference type="ARBA" id="ARBA00022840"/>
    </source>
</evidence>
<feature type="region of interest" description="Disordered" evidence="8">
    <location>
        <begin position="545"/>
        <end position="573"/>
    </location>
</feature>
<dbReference type="Gene3D" id="3.30.160.20">
    <property type="match status" value="1"/>
</dbReference>
<evidence type="ECO:0000313" key="13">
    <source>
        <dbReference type="Proteomes" id="UP000807716"/>
    </source>
</evidence>
<dbReference type="InterPro" id="IPR048333">
    <property type="entry name" value="HA2_WH"/>
</dbReference>
<dbReference type="CDD" id="cd18791">
    <property type="entry name" value="SF2_C_RHA"/>
    <property type="match status" value="1"/>
</dbReference>
<feature type="compositionally biased region" description="Polar residues" evidence="8">
    <location>
        <begin position="1757"/>
        <end position="1771"/>
    </location>
</feature>
<dbReference type="InterPro" id="IPR014720">
    <property type="entry name" value="dsRBD_dom"/>
</dbReference>
<dbReference type="Gene3D" id="3.40.50.300">
    <property type="entry name" value="P-loop containing nucleotide triphosphate hydrolases"/>
    <property type="match status" value="2"/>
</dbReference>
<evidence type="ECO:0000259" key="9">
    <source>
        <dbReference type="PROSITE" id="PS50137"/>
    </source>
</evidence>
<dbReference type="SMART" id="SM00490">
    <property type="entry name" value="HELICc"/>
    <property type="match status" value="1"/>
</dbReference>
<feature type="region of interest" description="Disordered" evidence="8">
    <location>
        <begin position="1"/>
        <end position="206"/>
    </location>
</feature>
<evidence type="ECO:0000259" key="10">
    <source>
        <dbReference type="PROSITE" id="PS51192"/>
    </source>
</evidence>
<accession>A0A9P6QJD6</accession>
<feature type="compositionally biased region" description="Pro residues" evidence="8">
    <location>
        <begin position="1739"/>
        <end position="1750"/>
    </location>
</feature>
<evidence type="ECO:0000259" key="11">
    <source>
        <dbReference type="PROSITE" id="PS51194"/>
    </source>
</evidence>
<keyword evidence="2" id="KW-0378">Hydrolase</keyword>
<gene>
    <name evidence="12" type="ORF">DFQ27_007902</name>
</gene>
<comment type="caution">
    <text evidence="12">The sequence shown here is derived from an EMBL/GenBank/DDBJ whole genome shotgun (WGS) entry which is preliminary data.</text>
</comment>
<feature type="region of interest" description="Disordered" evidence="8">
    <location>
        <begin position="1489"/>
        <end position="1546"/>
    </location>
</feature>
<dbReference type="OrthoDB" id="28053at2759"/>
<dbReference type="PROSITE" id="PS50137">
    <property type="entry name" value="DS_RBD"/>
    <property type="match status" value="1"/>
</dbReference>
<feature type="compositionally biased region" description="Basic residues" evidence="8">
    <location>
        <begin position="1662"/>
        <end position="1680"/>
    </location>
</feature>
<feature type="compositionally biased region" description="Low complexity" evidence="8">
    <location>
        <begin position="1535"/>
        <end position="1545"/>
    </location>
</feature>
<proteinExistence type="inferred from homology"/>
<dbReference type="EMBL" id="JAAAJB010000064">
    <property type="protein sequence ID" value="KAG0267920.1"/>
    <property type="molecule type" value="Genomic_DNA"/>
</dbReference>
<dbReference type="SUPFAM" id="SSF54768">
    <property type="entry name" value="dsRNA-binding domain-like"/>
    <property type="match status" value="1"/>
</dbReference>
<dbReference type="FunFam" id="1.20.120.1080:FF:000002">
    <property type="entry name" value="Putative ATP-dependent RNA helicase DHX36"/>
    <property type="match status" value="1"/>
</dbReference>
<dbReference type="PANTHER" id="PTHR18934:SF203">
    <property type="entry name" value="ATP-DEPENDENT RNA HELICASE A"/>
    <property type="match status" value="1"/>
</dbReference>
<dbReference type="Pfam" id="PF04408">
    <property type="entry name" value="WHD_HA2"/>
    <property type="match status" value="1"/>
</dbReference>
<evidence type="ECO:0000256" key="3">
    <source>
        <dbReference type="ARBA" id="ARBA00022806"/>
    </source>
</evidence>
<feature type="compositionally biased region" description="Gly residues" evidence="8">
    <location>
        <begin position="1306"/>
        <end position="1315"/>
    </location>
</feature>
<evidence type="ECO:0000256" key="5">
    <source>
        <dbReference type="ARBA" id="ARBA00022884"/>
    </source>
</evidence>
<feature type="compositionally biased region" description="Acidic residues" evidence="8">
    <location>
        <begin position="889"/>
        <end position="904"/>
    </location>
</feature>
<evidence type="ECO:0000256" key="6">
    <source>
        <dbReference type="ARBA" id="ARBA00060772"/>
    </source>
</evidence>
<keyword evidence="13" id="KW-1185">Reference proteome</keyword>
<evidence type="ECO:0000256" key="8">
    <source>
        <dbReference type="SAM" id="MobiDB-lite"/>
    </source>
</evidence>
<feature type="compositionally biased region" description="Gly residues" evidence="8">
    <location>
        <begin position="1711"/>
        <end position="1725"/>
    </location>
</feature>
<dbReference type="Pfam" id="PF00271">
    <property type="entry name" value="Helicase_C"/>
    <property type="match status" value="1"/>
</dbReference>
<dbReference type="Proteomes" id="UP000807716">
    <property type="component" value="Unassembled WGS sequence"/>
</dbReference>
<feature type="region of interest" description="Disordered" evidence="8">
    <location>
        <begin position="1619"/>
        <end position="1771"/>
    </location>
</feature>
<organism evidence="12 13">
    <name type="scientific">Actinomortierella ambigua</name>
    <dbReference type="NCBI Taxonomy" id="1343610"/>
    <lineage>
        <taxon>Eukaryota</taxon>
        <taxon>Fungi</taxon>
        <taxon>Fungi incertae sedis</taxon>
        <taxon>Mucoromycota</taxon>
        <taxon>Mortierellomycotina</taxon>
        <taxon>Mortierellomycetes</taxon>
        <taxon>Mortierellales</taxon>
        <taxon>Mortierellaceae</taxon>
        <taxon>Actinomortierella</taxon>
    </lineage>
</organism>
<dbReference type="GO" id="GO:0005524">
    <property type="term" value="F:ATP binding"/>
    <property type="evidence" value="ECO:0007669"/>
    <property type="project" value="UniProtKB-KW"/>
</dbReference>
<keyword evidence="4" id="KW-0067">ATP-binding</keyword>
<dbReference type="InterPro" id="IPR001650">
    <property type="entry name" value="Helicase_C-like"/>
</dbReference>
<dbReference type="Pfam" id="PF21010">
    <property type="entry name" value="HA2_C"/>
    <property type="match status" value="1"/>
</dbReference>
<dbReference type="GO" id="GO:0003723">
    <property type="term" value="F:RNA binding"/>
    <property type="evidence" value="ECO:0007669"/>
    <property type="project" value="UniProtKB-UniRule"/>
</dbReference>
<dbReference type="Pfam" id="PF00270">
    <property type="entry name" value="DEAD"/>
    <property type="match status" value="1"/>
</dbReference>
<dbReference type="CDD" id="cd17917">
    <property type="entry name" value="DEXHc_RHA-like"/>
    <property type="match status" value="1"/>
</dbReference>
<dbReference type="InterPro" id="IPR011545">
    <property type="entry name" value="DEAD/DEAH_box_helicase_dom"/>
</dbReference>